<evidence type="ECO:0000256" key="5">
    <source>
        <dbReference type="ARBA" id="ARBA00022824"/>
    </source>
</evidence>
<dbReference type="InterPro" id="IPR006597">
    <property type="entry name" value="Sel1-like"/>
</dbReference>
<sequence>MQPDGVIVLNVLSACAHAGLVSEGLQLLFEMEPRYDIVPQHEHYSCAVDMLCRVGRLDDALELIRKMPIRPLASVWGSLLTGCRLYGNVELAEMAVAELQGLTEDDEGVYVQLSDIYRDAGRLEDARRARRLVGRRGTKKTAAWSSVEVEGAARSFLAGDCVHPRRVEIGRMLELMFEKAAKLYAELAEAALASFLISKEPPVISPIRIHFGTEENKEALRKSRGEDNEDFQMTEYQAVKGNALYMHKLGVFYYYGLRGVRRDHMKALNWFLKAAEKWEPKAMEFLGEIYARGAGVERNYTKAFQWLKLAAEMKHYSAYNGLGYLYVKGYGVEKKNVTKAKEYFEKAAENKDFGGNYNLGVLYLKGIGVRRDVSLACKYFLTAANAGQPKALYQVAKMFQKGIGLKKNLPTVTSYLNLLEALYII</sequence>
<comment type="subcellular location">
    <subcellularLocation>
        <location evidence="1">Endoplasmic reticulum membrane</location>
        <topology evidence="1">Single-pass membrane protein</topology>
    </subcellularLocation>
</comment>
<keyword evidence="3" id="KW-0732">Signal</keyword>
<evidence type="ECO:0000313" key="10">
    <source>
        <dbReference type="EMBL" id="ONK75263.1"/>
    </source>
</evidence>
<comment type="similarity">
    <text evidence="9">Belongs to the sel-1 family.</text>
</comment>
<reference evidence="11" key="1">
    <citation type="journal article" date="2017" name="Nat. Commun.">
        <title>The asparagus genome sheds light on the origin and evolution of a young Y chromosome.</title>
        <authorList>
            <person name="Harkess A."/>
            <person name="Zhou J."/>
            <person name="Xu C."/>
            <person name="Bowers J.E."/>
            <person name="Van der Hulst R."/>
            <person name="Ayyampalayam S."/>
            <person name="Mercati F."/>
            <person name="Riccardi P."/>
            <person name="McKain M.R."/>
            <person name="Kakrana A."/>
            <person name="Tang H."/>
            <person name="Ray J."/>
            <person name="Groenendijk J."/>
            <person name="Arikit S."/>
            <person name="Mathioni S.M."/>
            <person name="Nakano M."/>
            <person name="Shan H."/>
            <person name="Telgmann-Rauber A."/>
            <person name="Kanno A."/>
            <person name="Yue Z."/>
            <person name="Chen H."/>
            <person name="Li W."/>
            <person name="Chen Y."/>
            <person name="Xu X."/>
            <person name="Zhang Y."/>
            <person name="Luo S."/>
            <person name="Chen H."/>
            <person name="Gao J."/>
            <person name="Mao Z."/>
            <person name="Pires J.C."/>
            <person name="Luo M."/>
            <person name="Kudrna D."/>
            <person name="Wing R.A."/>
            <person name="Meyers B.C."/>
            <person name="Yi K."/>
            <person name="Kong H."/>
            <person name="Lavrijsen P."/>
            <person name="Sunseri F."/>
            <person name="Falavigna A."/>
            <person name="Ye Y."/>
            <person name="Leebens-Mack J.H."/>
            <person name="Chen G."/>
        </authorList>
    </citation>
    <scope>NUCLEOTIDE SEQUENCE [LARGE SCALE GENOMIC DNA]</scope>
    <source>
        <strain evidence="11">cv. DH0086</strain>
    </source>
</reference>
<evidence type="ECO:0000256" key="7">
    <source>
        <dbReference type="ARBA" id="ARBA00023136"/>
    </source>
</evidence>
<dbReference type="InterPro" id="IPR044623">
    <property type="entry name" value="HRD3"/>
</dbReference>
<dbReference type="FunFam" id="1.25.40.10:FF:001837">
    <property type="entry name" value="ERAD-associated E3 ubiquitin-protein ligase component HRD3A"/>
    <property type="match status" value="1"/>
</dbReference>
<dbReference type="InterPro" id="IPR011990">
    <property type="entry name" value="TPR-like_helical_dom_sf"/>
</dbReference>
<dbReference type="PANTHER" id="PTHR45084">
    <property type="entry name" value="ERAD-ASSOCIATED E3 UBIQUITIN-PROTEIN LIGASE COMPONENT HRD3A-RELATED"/>
    <property type="match status" value="1"/>
</dbReference>
<dbReference type="FunFam" id="1.25.40.10:FF:000158">
    <property type="entry name" value="pentatricopeptide repeat-containing protein At2g33680"/>
    <property type="match status" value="1"/>
</dbReference>
<dbReference type="AlphaFoldDB" id="A0A5P1FBY6"/>
<organism evidence="10 11">
    <name type="scientific">Asparagus officinalis</name>
    <name type="common">Garden asparagus</name>
    <dbReference type="NCBI Taxonomy" id="4686"/>
    <lineage>
        <taxon>Eukaryota</taxon>
        <taxon>Viridiplantae</taxon>
        <taxon>Streptophyta</taxon>
        <taxon>Embryophyta</taxon>
        <taxon>Tracheophyta</taxon>
        <taxon>Spermatophyta</taxon>
        <taxon>Magnoliopsida</taxon>
        <taxon>Liliopsida</taxon>
        <taxon>Asparagales</taxon>
        <taxon>Asparagaceae</taxon>
        <taxon>Asparagoideae</taxon>
        <taxon>Asparagus</taxon>
    </lineage>
</organism>
<dbReference type="Proteomes" id="UP000243459">
    <property type="component" value="Chromosome 3"/>
</dbReference>
<accession>A0A5P1FBY6</accession>
<keyword evidence="8" id="KW-0325">Glycoprotein</keyword>
<dbReference type="Pfam" id="PF08238">
    <property type="entry name" value="Sel1"/>
    <property type="match status" value="5"/>
</dbReference>
<evidence type="ECO:0000256" key="1">
    <source>
        <dbReference type="ARBA" id="ARBA00004389"/>
    </source>
</evidence>
<evidence type="ECO:0000256" key="3">
    <source>
        <dbReference type="ARBA" id="ARBA00022729"/>
    </source>
</evidence>
<gene>
    <name evidence="10" type="ORF">A4U43_C03F15050</name>
</gene>
<proteinExistence type="inferred from homology"/>
<evidence type="ECO:0000256" key="8">
    <source>
        <dbReference type="ARBA" id="ARBA00023180"/>
    </source>
</evidence>
<dbReference type="Pfam" id="PF20431">
    <property type="entry name" value="E_motif"/>
    <property type="match status" value="1"/>
</dbReference>
<dbReference type="GO" id="GO:0036503">
    <property type="term" value="P:ERAD pathway"/>
    <property type="evidence" value="ECO:0007669"/>
    <property type="project" value="InterPro"/>
</dbReference>
<keyword evidence="11" id="KW-1185">Reference proteome</keyword>
<dbReference type="Pfam" id="PF01535">
    <property type="entry name" value="PPR"/>
    <property type="match status" value="1"/>
</dbReference>
<dbReference type="SUPFAM" id="SSF81901">
    <property type="entry name" value="HCP-like"/>
    <property type="match status" value="2"/>
</dbReference>
<dbReference type="Pfam" id="PF12854">
    <property type="entry name" value="PPR_1"/>
    <property type="match status" value="1"/>
</dbReference>
<dbReference type="OMA" id="EDAMKWY"/>
<dbReference type="GO" id="GO:0099402">
    <property type="term" value="P:plant organ development"/>
    <property type="evidence" value="ECO:0007669"/>
    <property type="project" value="UniProtKB-ARBA"/>
</dbReference>
<evidence type="ECO:0000256" key="2">
    <source>
        <dbReference type="ARBA" id="ARBA00022692"/>
    </source>
</evidence>
<protein>
    <recommendedName>
        <fullName evidence="12">Pentacotripeptide-repeat region of PRORP domain-containing protein</fullName>
    </recommendedName>
</protein>
<keyword evidence="5" id="KW-0256">Endoplasmic reticulum</keyword>
<evidence type="ECO:0000256" key="4">
    <source>
        <dbReference type="ARBA" id="ARBA00022737"/>
    </source>
</evidence>
<evidence type="ECO:0000313" key="11">
    <source>
        <dbReference type="Proteomes" id="UP000243459"/>
    </source>
</evidence>
<dbReference type="EMBL" id="CM007383">
    <property type="protein sequence ID" value="ONK75263.1"/>
    <property type="molecule type" value="Genomic_DNA"/>
</dbReference>
<evidence type="ECO:0000256" key="6">
    <source>
        <dbReference type="ARBA" id="ARBA00022989"/>
    </source>
</evidence>
<dbReference type="NCBIfam" id="TIGR00756">
    <property type="entry name" value="PPR"/>
    <property type="match status" value="1"/>
</dbReference>
<dbReference type="GO" id="GO:0005789">
    <property type="term" value="C:endoplasmic reticulum membrane"/>
    <property type="evidence" value="ECO:0007669"/>
    <property type="project" value="UniProtKB-SubCell"/>
</dbReference>
<dbReference type="InterPro" id="IPR002885">
    <property type="entry name" value="PPR_rpt"/>
</dbReference>
<name>A0A5P1FBY6_ASPOF</name>
<dbReference type="Gramene" id="ONK75263">
    <property type="protein sequence ID" value="ONK75263"/>
    <property type="gene ID" value="A4U43_C03F15050"/>
</dbReference>
<dbReference type="PANTHER" id="PTHR45084:SF1">
    <property type="entry name" value="ERAD-ASSOCIATED E3 UBIQUITIN-PROTEIN LIGASE COMPONENT HRD3A-RELATED"/>
    <property type="match status" value="1"/>
</dbReference>
<keyword evidence="4" id="KW-0677">Repeat</keyword>
<keyword evidence="7" id="KW-0472">Membrane</keyword>
<dbReference type="SMART" id="SM00671">
    <property type="entry name" value="SEL1"/>
    <property type="match status" value="5"/>
</dbReference>
<keyword evidence="2" id="KW-0812">Transmembrane</keyword>
<evidence type="ECO:0008006" key="12">
    <source>
        <dbReference type="Google" id="ProtNLM"/>
    </source>
</evidence>
<dbReference type="Gene3D" id="1.25.40.10">
    <property type="entry name" value="Tetratricopeptide repeat domain"/>
    <property type="match status" value="2"/>
</dbReference>
<keyword evidence="6" id="KW-1133">Transmembrane helix</keyword>
<dbReference type="InterPro" id="IPR046848">
    <property type="entry name" value="E_motif"/>
</dbReference>
<evidence type="ECO:0000256" key="9">
    <source>
        <dbReference type="ARBA" id="ARBA00038101"/>
    </source>
</evidence>